<dbReference type="Gene3D" id="3.30.40.10">
    <property type="entry name" value="Zinc/RING finger domain, C3HC4 (zinc finger)"/>
    <property type="match status" value="1"/>
</dbReference>
<sequence>MADTPTPTQQAPPRVVFFMINLNGGGENSKPGLPPASKASIEAMPRIKVEESGGDCSICMEEFEVEGEAREMPCKHVFHSGCIEKWLQIHGSCPVCRFLMPAAVEADETGGGDGGRGRPEGGENVNGLDVFQSVLAFASLASFMGVMGSGRVFHQPGLGPVADDTSSDQNSDGN</sequence>
<dbReference type="PANTHER" id="PTHR15710">
    <property type="entry name" value="E3 UBIQUITIN-PROTEIN LIGASE PRAJA"/>
    <property type="match status" value="1"/>
</dbReference>
<keyword evidence="9" id="KW-1185">Reference proteome</keyword>
<keyword evidence="3" id="KW-0479">Metal-binding</keyword>
<organism evidence="8 9">
    <name type="scientific">Hibiscus sabdariffa</name>
    <name type="common">roselle</name>
    <dbReference type="NCBI Taxonomy" id="183260"/>
    <lineage>
        <taxon>Eukaryota</taxon>
        <taxon>Viridiplantae</taxon>
        <taxon>Streptophyta</taxon>
        <taxon>Embryophyta</taxon>
        <taxon>Tracheophyta</taxon>
        <taxon>Spermatophyta</taxon>
        <taxon>Magnoliopsida</taxon>
        <taxon>eudicotyledons</taxon>
        <taxon>Gunneridae</taxon>
        <taxon>Pentapetalae</taxon>
        <taxon>rosids</taxon>
        <taxon>malvids</taxon>
        <taxon>Malvales</taxon>
        <taxon>Malvaceae</taxon>
        <taxon>Malvoideae</taxon>
        <taxon>Hibiscus</taxon>
    </lineage>
</organism>
<evidence type="ECO:0000256" key="4">
    <source>
        <dbReference type="ARBA" id="ARBA00022771"/>
    </source>
</evidence>
<keyword evidence="4 6" id="KW-0863">Zinc-finger</keyword>
<dbReference type="PANTHER" id="PTHR15710:SF132">
    <property type="entry name" value="E3 UBIQUITIN-PROTEIN LIGASE MPSR1"/>
    <property type="match status" value="1"/>
</dbReference>
<accession>A0ABR2DAJ2</accession>
<dbReference type="EMBL" id="JBBPBM010000032">
    <property type="protein sequence ID" value="KAK8533918.1"/>
    <property type="molecule type" value="Genomic_DNA"/>
</dbReference>
<dbReference type="InterPro" id="IPR013083">
    <property type="entry name" value="Znf_RING/FYVE/PHD"/>
</dbReference>
<dbReference type="PROSITE" id="PS50089">
    <property type="entry name" value="ZF_RING_2"/>
    <property type="match status" value="1"/>
</dbReference>
<dbReference type="SMART" id="SM00744">
    <property type="entry name" value="RINGv"/>
    <property type="match status" value="1"/>
</dbReference>
<protein>
    <recommendedName>
        <fullName evidence="2">RING-type E3 ubiquitin transferase</fullName>
        <ecNumber evidence="2">2.3.2.27</ecNumber>
    </recommendedName>
</protein>
<name>A0ABR2DAJ2_9ROSI</name>
<dbReference type="InterPro" id="IPR011016">
    <property type="entry name" value="Znf_RING-CH"/>
</dbReference>
<dbReference type="EC" id="2.3.2.27" evidence="2"/>
<dbReference type="Proteomes" id="UP001472677">
    <property type="component" value="Unassembled WGS sequence"/>
</dbReference>
<dbReference type="Pfam" id="PF13639">
    <property type="entry name" value="zf-RING_2"/>
    <property type="match status" value="1"/>
</dbReference>
<evidence type="ECO:0000256" key="5">
    <source>
        <dbReference type="ARBA" id="ARBA00022833"/>
    </source>
</evidence>
<evidence type="ECO:0000256" key="2">
    <source>
        <dbReference type="ARBA" id="ARBA00012483"/>
    </source>
</evidence>
<proteinExistence type="predicted"/>
<feature type="domain" description="RING-type" evidence="7">
    <location>
        <begin position="56"/>
        <end position="97"/>
    </location>
</feature>
<keyword evidence="5" id="KW-0862">Zinc</keyword>
<dbReference type="SUPFAM" id="SSF57850">
    <property type="entry name" value="RING/U-box"/>
    <property type="match status" value="1"/>
</dbReference>
<dbReference type="InterPro" id="IPR001841">
    <property type="entry name" value="Znf_RING"/>
</dbReference>
<evidence type="ECO:0000256" key="6">
    <source>
        <dbReference type="PROSITE-ProRule" id="PRU00175"/>
    </source>
</evidence>
<gene>
    <name evidence="8" type="ORF">V6N12_047320</name>
</gene>
<evidence type="ECO:0000256" key="1">
    <source>
        <dbReference type="ARBA" id="ARBA00000900"/>
    </source>
</evidence>
<evidence type="ECO:0000259" key="7">
    <source>
        <dbReference type="PROSITE" id="PS50089"/>
    </source>
</evidence>
<comment type="catalytic activity">
    <reaction evidence="1">
        <text>S-ubiquitinyl-[E2 ubiquitin-conjugating enzyme]-L-cysteine + [acceptor protein]-L-lysine = [E2 ubiquitin-conjugating enzyme]-L-cysteine + N(6)-ubiquitinyl-[acceptor protein]-L-lysine.</text>
        <dbReference type="EC" id="2.3.2.27"/>
    </reaction>
</comment>
<evidence type="ECO:0000313" key="8">
    <source>
        <dbReference type="EMBL" id="KAK8533918.1"/>
    </source>
</evidence>
<evidence type="ECO:0000313" key="9">
    <source>
        <dbReference type="Proteomes" id="UP001472677"/>
    </source>
</evidence>
<dbReference type="SMART" id="SM00184">
    <property type="entry name" value="RING"/>
    <property type="match status" value="1"/>
</dbReference>
<evidence type="ECO:0000256" key="3">
    <source>
        <dbReference type="ARBA" id="ARBA00022723"/>
    </source>
</evidence>
<comment type="caution">
    <text evidence="8">The sequence shown here is derived from an EMBL/GenBank/DDBJ whole genome shotgun (WGS) entry which is preliminary data.</text>
</comment>
<reference evidence="8 9" key="1">
    <citation type="journal article" date="2024" name="G3 (Bethesda)">
        <title>Genome assembly of Hibiscus sabdariffa L. provides insights into metabolisms of medicinal natural products.</title>
        <authorList>
            <person name="Kim T."/>
        </authorList>
    </citation>
    <scope>NUCLEOTIDE SEQUENCE [LARGE SCALE GENOMIC DNA]</scope>
    <source>
        <strain evidence="8">TK-2024</strain>
        <tissue evidence="8">Old leaves</tissue>
    </source>
</reference>